<dbReference type="SUPFAM" id="SSF46785">
    <property type="entry name" value="Winged helix' DNA-binding domain"/>
    <property type="match status" value="1"/>
</dbReference>
<dbReference type="Pfam" id="PF03466">
    <property type="entry name" value="LysR_substrate"/>
    <property type="match status" value="1"/>
</dbReference>
<dbReference type="GO" id="GO:0032993">
    <property type="term" value="C:protein-DNA complex"/>
    <property type="evidence" value="ECO:0007669"/>
    <property type="project" value="TreeGrafter"/>
</dbReference>
<keyword evidence="4" id="KW-0804">Transcription</keyword>
<dbReference type="Pfam" id="PF00126">
    <property type="entry name" value="HTH_1"/>
    <property type="match status" value="1"/>
</dbReference>
<evidence type="ECO:0000256" key="3">
    <source>
        <dbReference type="ARBA" id="ARBA00023125"/>
    </source>
</evidence>
<comment type="similarity">
    <text evidence="1">Belongs to the LysR transcriptional regulatory family.</text>
</comment>
<dbReference type="GO" id="GO:0003700">
    <property type="term" value="F:DNA-binding transcription factor activity"/>
    <property type="evidence" value="ECO:0007669"/>
    <property type="project" value="InterPro"/>
</dbReference>
<gene>
    <name evidence="6" type="ORF">HUT08_28630</name>
</gene>
<evidence type="ECO:0000256" key="2">
    <source>
        <dbReference type="ARBA" id="ARBA00023015"/>
    </source>
</evidence>
<dbReference type="PANTHER" id="PTHR30346:SF30">
    <property type="entry name" value="SMALL NEUTRAL PROTEASE REGULATORY PROTEIN"/>
    <property type="match status" value="1"/>
</dbReference>
<dbReference type="PRINTS" id="PR00039">
    <property type="entry name" value="HTHLYSR"/>
</dbReference>
<dbReference type="PROSITE" id="PS50931">
    <property type="entry name" value="HTH_LYSR"/>
    <property type="match status" value="1"/>
</dbReference>
<name>A0A7H8NEN6_9ACTN</name>
<evidence type="ECO:0000256" key="4">
    <source>
        <dbReference type="ARBA" id="ARBA00023163"/>
    </source>
</evidence>
<evidence type="ECO:0000259" key="5">
    <source>
        <dbReference type="PROSITE" id="PS50931"/>
    </source>
</evidence>
<reference evidence="6 7" key="1">
    <citation type="submission" date="2020-06" db="EMBL/GenBank/DDBJ databases">
        <title>Genome mining for natural products.</title>
        <authorList>
            <person name="Zhang B."/>
            <person name="Shi J."/>
            <person name="Ge H."/>
        </authorList>
    </citation>
    <scope>NUCLEOTIDE SEQUENCE [LARGE SCALE GENOMIC DNA]</scope>
    <source>
        <strain evidence="6 7">NA00687</strain>
    </source>
</reference>
<feature type="domain" description="HTH lysR-type" evidence="5">
    <location>
        <begin position="1"/>
        <end position="60"/>
    </location>
</feature>
<proteinExistence type="inferred from homology"/>
<organism evidence="6 7">
    <name type="scientific">Streptomyces buecherae</name>
    <dbReference type="NCBI Taxonomy" id="2763006"/>
    <lineage>
        <taxon>Bacteria</taxon>
        <taxon>Bacillati</taxon>
        <taxon>Actinomycetota</taxon>
        <taxon>Actinomycetes</taxon>
        <taxon>Kitasatosporales</taxon>
        <taxon>Streptomycetaceae</taxon>
        <taxon>Streptomyces</taxon>
    </lineage>
</organism>
<accession>A0A7H8NEN6</accession>
<keyword evidence="3" id="KW-0238">DNA-binding</keyword>
<dbReference type="EMBL" id="CP054929">
    <property type="protein sequence ID" value="QKW52851.1"/>
    <property type="molecule type" value="Genomic_DNA"/>
</dbReference>
<dbReference type="Gene3D" id="3.40.190.290">
    <property type="match status" value="1"/>
</dbReference>
<dbReference type="InterPro" id="IPR036390">
    <property type="entry name" value="WH_DNA-bd_sf"/>
</dbReference>
<evidence type="ECO:0000313" key="6">
    <source>
        <dbReference type="EMBL" id="QKW52851.1"/>
    </source>
</evidence>
<dbReference type="CDD" id="cd05466">
    <property type="entry name" value="PBP2_LTTR_substrate"/>
    <property type="match status" value="1"/>
</dbReference>
<dbReference type="InterPro" id="IPR036388">
    <property type="entry name" value="WH-like_DNA-bd_sf"/>
</dbReference>
<evidence type="ECO:0000256" key="1">
    <source>
        <dbReference type="ARBA" id="ARBA00009437"/>
    </source>
</evidence>
<dbReference type="RefSeq" id="WP_176164561.1">
    <property type="nucleotide sequence ID" value="NZ_CP054929.1"/>
</dbReference>
<dbReference type="PANTHER" id="PTHR30346">
    <property type="entry name" value="TRANSCRIPTIONAL DUAL REGULATOR HCAR-RELATED"/>
    <property type="match status" value="1"/>
</dbReference>
<evidence type="ECO:0000313" key="7">
    <source>
        <dbReference type="Proteomes" id="UP000509303"/>
    </source>
</evidence>
<dbReference type="Gene3D" id="1.10.10.10">
    <property type="entry name" value="Winged helix-like DNA-binding domain superfamily/Winged helix DNA-binding domain"/>
    <property type="match status" value="1"/>
</dbReference>
<protein>
    <submittedName>
        <fullName evidence="6">LysR family transcriptional regulator</fullName>
    </submittedName>
</protein>
<dbReference type="InterPro" id="IPR000847">
    <property type="entry name" value="LysR_HTH_N"/>
</dbReference>
<sequence>MELEVRHLRAIAAISDTGSLTLAARQLGMSQPALSKLLQRIERCVGDTLFVRSKHGSVPTPFGADVLAEAHSVLRGMSGIRERAQAWGARRGARKPLTIGGHCGYPHVALARRLRGLAWCPEVQLREDMNAQTAVDGLAVGACDLALVYVPPTGELTVPEPVAGVTVHASEPVFIALAHDHPLAAGPGPVPLERLADHPWVDEPPGHTLWTSYLRQVCHEAAVTLDQRHSTVSLFTVLELITDQRAIAPAFSTSTDRPGTIAVRALAGDPLHLELRLLYRRHSIAHQHIDEVLHHLIAAYDDRLGCSRAYDAWWLAHRASAAR</sequence>
<dbReference type="GO" id="GO:0003677">
    <property type="term" value="F:DNA binding"/>
    <property type="evidence" value="ECO:0007669"/>
    <property type="project" value="UniProtKB-KW"/>
</dbReference>
<keyword evidence="2" id="KW-0805">Transcription regulation</keyword>
<dbReference type="AlphaFoldDB" id="A0A7H8NEN6"/>
<dbReference type="Proteomes" id="UP000509303">
    <property type="component" value="Chromosome"/>
</dbReference>
<keyword evidence="7" id="KW-1185">Reference proteome</keyword>
<dbReference type="SUPFAM" id="SSF53850">
    <property type="entry name" value="Periplasmic binding protein-like II"/>
    <property type="match status" value="1"/>
</dbReference>
<dbReference type="InterPro" id="IPR005119">
    <property type="entry name" value="LysR_subst-bd"/>
</dbReference>